<name>A0A1G9S9B6_ALLAB</name>
<dbReference type="Proteomes" id="UP000183376">
    <property type="component" value="Chromosome I"/>
</dbReference>
<dbReference type="InterPro" id="IPR025680">
    <property type="entry name" value="DddI"/>
</dbReference>
<dbReference type="AlphaFoldDB" id="A0A1G9S9B6"/>
<reference evidence="1 2" key="1">
    <citation type="submission" date="2016-10" db="EMBL/GenBank/DDBJ databases">
        <authorList>
            <person name="de Groot N.N."/>
        </authorList>
    </citation>
    <scope>NUCLEOTIDE SEQUENCE [LARGE SCALE GENOMIC DNA]</scope>
    <source>
        <strain evidence="1 2">DSM 44149</strain>
    </source>
</reference>
<dbReference type="EMBL" id="LT629701">
    <property type="protein sequence ID" value="SDM31992.1"/>
    <property type="molecule type" value="Genomic_DNA"/>
</dbReference>
<evidence type="ECO:0000313" key="2">
    <source>
        <dbReference type="Proteomes" id="UP000183376"/>
    </source>
</evidence>
<dbReference type="STRING" id="211114.SAMN04489726_0982"/>
<keyword evidence="2" id="KW-1185">Reference proteome</keyword>
<accession>A0A1G9S9B6</accession>
<dbReference type="RefSeq" id="WP_030432247.1">
    <property type="nucleotide sequence ID" value="NZ_JOEF01000024.1"/>
</dbReference>
<sequence length="112" mass="12451">MTTSVLEQLLKRRLADDGVHVEDHPEPGAPLRAQLVFGARVETDLGAIYYTDAGGAWFSRGTAARADGDELYLAELDFPLDSEIPVPQLRKALLEYEQTRQRPTGVDWQPAE</sequence>
<protein>
    <submittedName>
        <fullName evidence="1">Immunity protein Imm1</fullName>
    </submittedName>
</protein>
<dbReference type="Pfam" id="PF14430">
    <property type="entry name" value="Imm1"/>
    <property type="match status" value="1"/>
</dbReference>
<proteinExistence type="predicted"/>
<organism evidence="1 2">
    <name type="scientific">Allokutzneria albata</name>
    <name type="common">Kibdelosporangium albatum</name>
    <dbReference type="NCBI Taxonomy" id="211114"/>
    <lineage>
        <taxon>Bacteria</taxon>
        <taxon>Bacillati</taxon>
        <taxon>Actinomycetota</taxon>
        <taxon>Actinomycetes</taxon>
        <taxon>Pseudonocardiales</taxon>
        <taxon>Pseudonocardiaceae</taxon>
        <taxon>Allokutzneria</taxon>
    </lineage>
</organism>
<evidence type="ECO:0000313" key="1">
    <source>
        <dbReference type="EMBL" id="SDM31992.1"/>
    </source>
</evidence>
<gene>
    <name evidence="1" type="ORF">SAMN04489726_0982</name>
</gene>